<feature type="transmembrane region" description="Helical" evidence="1">
    <location>
        <begin position="182"/>
        <end position="212"/>
    </location>
</feature>
<dbReference type="EMBL" id="LGTL01000007">
    <property type="protein sequence ID" value="KPA80754.1"/>
    <property type="molecule type" value="Genomic_DNA"/>
</dbReference>
<name>A0A0N0DVX4_LEPPY</name>
<organism evidence="2 3">
    <name type="scientific">Leptomonas pyrrhocoris</name>
    <name type="common">Firebug parasite</name>
    <dbReference type="NCBI Taxonomy" id="157538"/>
    <lineage>
        <taxon>Eukaryota</taxon>
        <taxon>Discoba</taxon>
        <taxon>Euglenozoa</taxon>
        <taxon>Kinetoplastea</taxon>
        <taxon>Metakinetoplastina</taxon>
        <taxon>Trypanosomatida</taxon>
        <taxon>Trypanosomatidae</taxon>
        <taxon>Leishmaniinae</taxon>
        <taxon>Leptomonas</taxon>
    </lineage>
</organism>
<dbReference type="Proteomes" id="UP000037923">
    <property type="component" value="Unassembled WGS sequence"/>
</dbReference>
<keyword evidence="3" id="KW-1185">Reference proteome</keyword>
<gene>
    <name evidence="2" type="ORF">ABB37_04208</name>
</gene>
<evidence type="ECO:0000313" key="3">
    <source>
        <dbReference type="Proteomes" id="UP000037923"/>
    </source>
</evidence>
<evidence type="ECO:0000256" key="1">
    <source>
        <dbReference type="SAM" id="Phobius"/>
    </source>
</evidence>
<reference evidence="2 3" key="1">
    <citation type="submission" date="2015-07" db="EMBL/GenBank/DDBJ databases">
        <title>High-quality genome of monoxenous trypanosomatid Leptomonas pyrrhocoris.</title>
        <authorList>
            <person name="Flegontov P."/>
            <person name="Butenko A."/>
            <person name="Firsov S."/>
            <person name="Vlcek C."/>
            <person name="Logacheva M.D."/>
            <person name="Field M."/>
            <person name="Filatov D."/>
            <person name="Flegontova O."/>
            <person name="Gerasimov E."/>
            <person name="Jackson A.P."/>
            <person name="Kelly S."/>
            <person name="Opperdoes F."/>
            <person name="O'Reilly A."/>
            <person name="Votypka J."/>
            <person name="Yurchenko V."/>
            <person name="Lukes J."/>
        </authorList>
    </citation>
    <scope>NUCLEOTIDE SEQUENCE [LARGE SCALE GENOMIC DNA]</scope>
    <source>
        <strain evidence="2">H10</strain>
    </source>
</reference>
<feature type="transmembrane region" description="Helical" evidence="1">
    <location>
        <begin position="141"/>
        <end position="162"/>
    </location>
</feature>
<protein>
    <submittedName>
        <fullName evidence="2">Uncharacterized protein</fullName>
    </submittedName>
</protein>
<evidence type="ECO:0000313" key="2">
    <source>
        <dbReference type="EMBL" id="KPA80754.1"/>
    </source>
</evidence>
<dbReference type="GeneID" id="26904499"/>
<dbReference type="AlphaFoldDB" id="A0A0N0DVX4"/>
<feature type="transmembrane region" description="Helical" evidence="1">
    <location>
        <begin position="259"/>
        <end position="278"/>
    </location>
</feature>
<accession>A0A0N0DVX4</accession>
<keyword evidence="1" id="KW-0472">Membrane</keyword>
<feature type="transmembrane region" description="Helical" evidence="1">
    <location>
        <begin position="233"/>
        <end position="253"/>
    </location>
</feature>
<dbReference type="VEuPathDB" id="TriTrypDB:LpyrH10_07_0150"/>
<feature type="transmembrane region" description="Helical" evidence="1">
    <location>
        <begin position="48"/>
        <end position="78"/>
    </location>
</feature>
<keyword evidence="1" id="KW-0812">Transmembrane</keyword>
<keyword evidence="1" id="KW-1133">Transmembrane helix</keyword>
<comment type="caution">
    <text evidence="2">The sequence shown here is derived from an EMBL/GenBank/DDBJ whole genome shotgun (WGS) entry which is preliminary data.</text>
</comment>
<dbReference type="RefSeq" id="XP_015659193.1">
    <property type="nucleotide sequence ID" value="XM_015801792.1"/>
</dbReference>
<sequence>MEPFVWRSAPPFFLLCVAAPPLSSLQKKKIHSSSKLVSLSGPLMFILVAFPCLLLLLLLFNALFVCVFLVYGVLWACLHARDARRVKGNEYWGVGSRAPKMLKEVYVFFLGCTTRLETVRLVHAPPASESKRANWAGDSSWLLLFSVFTPVSLFLASSMFAYNAGCDVFISFHSLSLSRELLLLYFSSLCVRFNACLYALTIGVCAHVCVVLQDLSWQRKKTCSCVVHSQLSSPLSFDFNYLANCFCAGTVALRGSSTIPLIVVVMMMMSTAAFSVAASKRTSENPQKI</sequence>
<proteinExistence type="predicted"/>